<dbReference type="EMBL" id="WNTK01007110">
    <property type="protein sequence ID" value="KAG9463363.1"/>
    <property type="molecule type" value="Genomic_DNA"/>
</dbReference>
<feature type="compositionally biased region" description="Basic and acidic residues" evidence="1">
    <location>
        <begin position="144"/>
        <end position="159"/>
    </location>
</feature>
<feature type="domain" description="KRAB" evidence="2">
    <location>
        <begin position="71"/>
        <end position="160"/>
    </location>
</feature>
<dbReference type="PROSITE" id="PS50805">
    <property type="entry name" value="KRAB"/>
    <property type="match status" value="1"/>
</dbReference>
<gene>
    <name evidence="3" type="ORF">GDO78_021891</name>
</gene>
<dbReference type="InterPro" id="IPR001909">
    <property type="entry name" value="KRAB"/>
</dbReference>
<dbReference type="InterPro" id="IPR036051">
    <property type="entry name" value="KRAB_dom_sf"/>
</dbReference>
<proteinExistence type="predicted"/>
<organism evidence="3 4">
    <name type="scientific">Eleutherodactylus coqui</name>
    <name type="common">Puerto Rican coqui</name>
    <dbReference type="NCBI Taxonomy" id="57060"/>
    <lineage>
        <taxon>Eukaryota</taxon>
        <taxon>Metazoa</taxon>
        <taxon>Chordata</taxon>
        <taxon>Craniata</taxon>
        <taxon>Vertebrata</taxon>
        <taxon>Euteleostomi</taxon>
        <taxon>Amphibia</taxon>
        <taxon>Batrachia</taxon>
        <taxon>Anura</taxon>
        <taxon>Neobatrachia</taxon>
        <taxon>Hyloidea</taxon>
        <taxon>Eleutherodactylidae</taxon>
        <taxon>Eleutherodactylinae</taxon>
        <taxon>Eleutherodactylus</taxon>
        <taxon>Eleutherodactylus</taxon>
    </lineage>
</organism>
<dbReference type="Proteomes" id="UP000770717">
    <property type="component" value="Unassembled WGS sequence"/>
</dbReference>
<evidence type="ECO:0000259" key="2">
    <source>
        <dbReference type="PROSITE" id="PS50805"/>
    </source>
</evidence>
<dbReference type="Pfam" id="PF01352">
    <property type="entry name" value="KRAB"/>
    <property type="match status" value="1"/>
</dbReference>
<evidence type="ECO:0000313" key="4">
    <source>
        <dbReference type="Proteomes" id="UP000770717"/>
    </source>
</evidence>
<dbReference type="CDD" id="cd07765">
    <property type="entry name" value="KRAB_A-box"/>
    <property type="match status" value="1"/>
</dbReference>
<sequence length="186" mass="20900">MDVSSHKQDYTVVKKTSNDGCQALVSDGWGKPLSPITGPPPHPLMLEEINEQKILELTNKMIELLTGEVPIRCQDVTVYFSIEEWEYLDGHKDLYKDIMMEDHQHPPSPGRSSERTAAERCPQPLLRQDDQLVNPDEDLLHIDATETRVRGDQPCKEEIPTDDPPGGTTCREDKVLIAAAQLSSRS</sequence>
<reference evidence="3" key="1">
    <citation type="thesis" date="2020" institute="ProQuest LLC" country="789 East Eisenhower Parkway, Ann Arbor, MI, USA">
        <title>Comparative Genomics and Chromosome Evolution.</title>
        <authorList>
            <person name="Mudd A.B."/>
        </authorList>
    </citation>
    <scope>NUCLEOTIDE SEQUENCE</scope>
    <source>
        <strain evidence="3">HN-11 Male</strain>
        <tissue evidence="3">Kidney and liver</tissue>
    </source>
</reference>
<accession>A0A8J6BN14</accession>
<comment type="caution">
    <text evidence="3">The sequence shown here is derived from an EMBL/GenBank/DDBJ whole genome shotgun (WGS) entry which is preliminary data.</text>
</comment>
<evidence type="ECO:0000313" key="3">
    <source>
        <dbReference type="EMBL" id="KAG9463363.1"/>
    </source>
</evidence>
<protein>
    <recommendedName>
        <fullName evidence="2">KRAB domain-containing protein</fullName>
    </recommendedName>
</protein>
<dbReference type="GO" id="GO:0006355">
    <property type="term" value="P:regulation of DNA-templated transcription"/>
    <property type="evidence" value="ECO:0007669"/>
    <property type="project" value="InterPro"/>
</dbReference>
<dbReference type="SUPFAM" id="SSF109640">
    <property type="entry name" value="KRAB domain (Kruppel-associated box)"/>
    <property type="match status" value="1"/>
</dbReference>
<keyword evidence="4" id="KW-1185">Reference proteome</keyword>
<name>A0A8J6BN14_ELECQ</name>
<dbReference type="AlphaFoldDB" id="A0A8J6BN14"/>
<evidence type="ECO:0000256" key="1">
    <source>
        <dbReference type="SAM" id="MobiDB-lite"/>
    </source>
</evidence>
<dbReference type="Gene3D" id="6.10.140.140">
    <property type="match status" value="1"/>
</dbReference>
<feature type="region of interest" description="Disordered" evidence="1">
    <location>
        <begin position="144"/>
        <end position="171"/>
    </location>
</feature>